<protein>
    <submittedName>
        <fullName evidence="1">Uncharacterized protein</fullName>
    </submittedName>
</protein>
<name>A0ABX6GYV0_9MICO</name>
<keyword evidence="2" id="KW-1185">Reference proteome</keyword>
<reference evidence="2" key="1">
    <citation type="submission" date="2019-12" db="EMBL/GenBank/DDBJ databases">
        <title>Complete and draft genome sequences of new strains and members of some known species of the genus Rathayibacter isolated from plants.</title>
        <authorList>
            <person name="Tarlachkov S.V."/>
            <person name="Starodumova I.P."/>
            <person name="Dorofeeva L.V."/>
            <person name="Prisyazhnaya N.V."/>
            <person name="Leyn S."/>
            <person name="Zlamal J."/>
            <person name="Elan M."/>
            <person name="Osterman A.L."/>
            <person name="Nadler S."/>
            <person name="Subbotin S.A."/>
            <person name="Evtushenko L.I."/>
        </authorList>
    </citation>
    <scope>NUCLEOTIDE SEQUENCE [LARGE SCALE GENOMIC DNA]</scope>
    <source>
        <strain evidence="2">VKM Ac-2802</strain>
    </source>
</reference>
<accession>A0ABX6GYV0</accession>
<evidence type="ECO:0000313" key="1">
    <source>
        <dbReference type="EMBL" id="QHC62715.1"/>
    </source>
</evidence>
<proteinExistence type="predicted"/>
<organism evidence="1 2">
    <name type="scientific">Rathayibacter festucae</name>
    <dbReference type="NCBI Taxonomy" id="110937"/>
    <lineage>
        <taxon>Bacteria</taxon>
        <taxon>Bacillati</taxon>
        <taxon>Actinomycetota</taxon>
        <taxon>Actinomycetes</taxon>
        <taxon>Micrococcales</taxon>
        <taxon>Microbacteriaceae</taxon>
        <taxon>Rathayibacter</taxon>
    </lineage>
</organism>
<dbReference type="Proteomes" id="UP000464597">
    <property type="component" value="Chromosome"/>
</dbReference>
<sequence>MRRGPVGNPGEAYDIDTGDEVETGLNTALLSELRAGFYIPEGSYFGFLFVERVGGRHLKDLIYKRIIMPVAKALDVAIRVEAYAETDDWRKELAGQQVLRVTEVLNMSATKEDASTLDEDLSVRVAAEGPVLSRMTGDVKDLLFDALDRRHAEYRLLAQVAPLESRRSIWGDVTRKGQKKKGWKAAPRAAFTVADSEELSAQLLELEALRGTSAPQELLEQLQALVPVDRSDLESKRLEVSFGDTTPQKNFVVESDRLPQLVYPLQGRLTDIELQRLWEAQVEAFLERLGVTLPDGWLLSS</sequence>
<gene>
    <name evidence="1" type="ORF">GSU69_08495</name>
</gene>
<evidence type="ECO:0000313" key="2">
    <source>
        <dbReference type="Proteomes" id="UP000464597"/>
    </source>
</evidence>
<dbReference type="RefSeq" id="WP_159422651.1">
    <property type="nucleotide sequence ID" value="NZ_CP047180.1"/>
</dbReference>
<dbReference type="EMBL" id="CP047180">
    <property type="protein sequence ID" value="QHC62715.1"/>
    <property type="molecule type" value="Genomic_DNA"/>
</dbReference>